<evidence type="ECO:0000313" key="2">
    <source>
        <dbReference type="EMBL" id="CSB52984.1"/>
    </source>
</evidence>
<feature type="compositionally biased region" description="Basic and acidic residues" evidence="1">
    <location>
        <begin position="24"/>
        <end position="35"/>
    </location>
</feature>
<gene>
    <name evidence="2" type="ORF">ERS013201_00150</name>
</gene>
<name>A0A655UNI0_VIBCL</name>
<feature type="region of interest" description="Disordered" evidence="1">
    <location>
        <begin position="1"/>
        <end position="43"/>
    </location>
</feature>
<evidence type="ECO:0000256" key="1">
    <source>
        <dbReference type="SAM" id="MobiDB-lite"/>
    </source>
</evidence>
<sequence length="43" mass="5086">MSHDQRGDEHSNRITQLEAAKANFPERETDGEDNKYQQNWILL</sequence>
<dbReference type="EMBL" id="CWQJ01000001">
    <property type="protein sequence ID" value="CSB52984.1"/>
    <property type="molecule type" value="Genomic_DNA"/>
</dbReference>
<organism evidence="2 3">
    <name type="scientific">Vibrio cholerae</name>
    <dbReference type="NCBI Taxonomy" id="666"/>
    <lineage>
        <taxon>Bacteria</taxon>
        <taxon>Pseudomonadati</taxon>
        <taxon>Pseudomonadota</taxon>
        <taxon>Gammaproteobacteria</taxon>
        <taxon>Vibrionales</taxon>
        <taxon>Vibrionaceae</taxon>
        <taxon>Vibrio</taxon>
    </lineage>
</organism>
<dbReference type="AlphaFoldDB" id="A0A655UNI0"/>
<protein>
    <submittedName>
        <fullName evidence="2">Uncharacterized protein</fullName>
    </submittedName>
</protein>
<proteinExistence type="predicted"/>
<feature type="compositionally biased region" description="Basic and acidic residues" evidence="1">
    <location>
        <begin position="1"/>
        <end position="12"/>
    </location>
</feature>
<evidence type="ECO:0000313" key="3">
    <source>
        <dbReference type="Proteomes" id="UP000046067"/>
    </source>
</evidence>
<accession>A0A655UNI0</accession>
<reference evidence="2 3" key="1">
    <citation type="submission" date="2015-07" db="EMBL/GenBank/DDBJ databases">
        <authorList>
            <consortium name="Pathogen Informatics"/>
        </authorList>
    </citation>
    <scope>NUCLEOTIDE SEQUENCE [LARGE SCALE GENOMIC DNA]</scope>
    <source>
        <strain evidence="2 3">A325</strain>
    </source>
</reference>
<dbReference type="Proteomes" id="UP000046067">
    <property type="component" value="Unassembled WGS sequence"/>
</dbReference>